<evidence type="ECO:0008006" key="3">
    <source>
        <dbReference type="Google" id="ProtNLM"/>
    </source>
</evidence>
<dbReference type="KEGG" id="fgi:OP10G_3717"/>
<dbReference type="InterPro" id="IPR038056">
    <property type="entry name" value="YjbR-like_sf"/>
</dbReference>
<evidence type="ECO:0000313" key="1">
    <source>
        <dbReference type="EMBL" id="AIE87085.1"/>
    </source>
</evidence>
<dbReference type="Proteomes" id="UP000027982">
    <property type="component" value="Chromosome"/>
</dbReference>
<name>A0A068NWG3_FIMGI</name>
<dbReference type="OrthoDB" id="954305at2"/>
<dbReference type="STRING" id="661478.OP10G_3717"/>
<dbReference type="HOGENOM" id="CLU_138549_0_0_0"/>
<sequence length="116" mass="13316">MSNLEDGFEVVRAVWQRAKWPGVEEGLSWGTVALKVRGKMLIRLKEPDVAVLLCDSDEKAFLMQTAPDVYFQTDHYSGYPAVLARLSNVDPDELSRLIEKAWKEKASKKMLEDFRR</sequence>
<reference evidence="1 2" key="1">
    <citation type="journal article" date="2014" name="PLoS ONE">
        <title>The first complete genome sequence of the class fimbriimonadia in the phylum armatimonadetes.</title>
        <authorList>
            <person name="Hu Z.Y."/>
            <person name="Wang Y.Z."/>
            <person name="Im W.T."/>
            <person name="Wang S.Y."/>
            <person name="Zhao G.P."/>
            <person name="Zheng H.J."/>
            <person name="Quan Z.X."/>
        </authorList>
    </citation>
    <scope>NUCLEOTIDE SEQUENCE [LARGE SCALE GENOMIC DNA]</scope>
    <source>
        <strain evidence="1">Gsoil 348</strain>
    </source>
</reference>
<dbReference type="Pfam" id="PF04237">
    <property type="entry name" value="YjbR"/>
    <property type="match status" value="1"/>
</dbReference>
<protein>
    <recommendedName>
        <fullName evidence="3">MmcQ/YjbR family DNA-binding protein</fullName>
    </recommendedName>
</protein>
<keyword evidence="2" id="KW-1185">Reference proteome</keyword>
<dbReference type="EMBL" id="CP007139">
    <property type="protein sequence ID" value="AIE87085.1"/>
    <property type="molecule type" value="Genomic_DNA"/>
</dbReference>
<gene>
    <name evidence="1" type="ORF">OP10G_3717</name>
</gene>
<dbReference type="AlphaFoldDB" id="A0A068NWG3"/>
<dbReference type="InterPro" id="IPR058532">
    <property type="entry name" value="YjbR/MT2646/Rv2570-like"/>
</dbReference>
<organism evidence="1 2">
    <name type="scientific">Fimbriimonas ginsengisoli Gsoil 348</name>
    <dbReference type="NCBI Taxonomy" id="661478"/>
    <lineage>
        <taxon>Bacteria</taxon>
        <taxon>Bacillati</taxon>
        <taxon>Armatimonadota</taxon>
        <taxon>Fimbriimonadia</taxon>
        <taxon>Fimbriimonadales</taxon>
        <taxon>Fimbriimonadaceae</taxon>
        <taxon>Fimbriimonas</taxon>
    </lineage>
</organism>
<dbReference type="RefSeq" id="WP_025228994.1">
    <property type="nucleotide sequence ID" value="NZ_CP007139.1"/>
</dbReference>
<evidence type="ECO:0000313" key="2">
    <source>
        <dbReference type="Proteomes" id="UP000027982"/>
    </source>
</evidence>
<accession>A0A068NWG3</accession>
<dbReference type="SUPFAM" id="SSF142906">
    <property type="entry name" value="YjbR-like"/>
    <property type="match status" value="1"/>
</dbReference>
<proteinExistence type="predicted"/>
<dbReference type="eggNOG" id="COG3801">
    <property type="taxonomic scope" value="Bacteria"/>
</dbReference>